<proteinExistence type="predicted"/>
<evidence type="ECO:0000256" key="1">
    <source>
        <dbReference type="ARBA" id="ARBA00004584"/>
    </source>
</evidence>
<feature type="domain" description="Pre-SET" evidence="9">
    <location>
        <begin position="218"/>
        <end position="280"/>
    </location>
</feature>
<dbReference type="PANTHER" id="PTHR45660">
    <property type="entry name" value="HISTONE-LYSINE N-METHYLTRANSFERASE SETMAR"/>
    <property type="match status" value="1"/>
</dbReference>
<dbReference type="InterPro" id="IPR001214">
    <property type="entry name" value="SET_dom"/>
</dbReference>
<evidence type="ECO:0000259" key="10">
    <source>
        <dbReference type="PROSITE" id="PS50868"/>
    </source>
</evidence>
<dbReference type="SUPFAM" id="SSF88697">
    <property type="entry name" value="PUA domain-like"/>
    <property type="match status" value="1"/>
</dbReference>
<dbReference type="KEGG" id="mnt:21396328"/>
<dbReference type="PROSITE" id="PS50867">
    <property type="entry name" value="PRE_SET"/>
    <property type="match status" value="1"/>
</dbReference>
<keyword evidence="2" id="KW-0158">Chromosome</keyword>
<feature type="domain" description="Post-SET" evidence="10">
    <location>
        <begin position="446"/>
        <end position="462"/>
    </location>
</feature>
<dbReference type="InterPro" id="IPR036987">
    <property type="entry name" value="SRA-YDG_sf"/>
</dbReference>
<dbReference type="GO" id="GO:0032259">
    <property type="term" value="P:methylation"/>
    <property type="evidence" value="ECO:0007669"/>
    <property type="project" value="UniProtKB-KW"/>
</dbReference>
<keyword evidence="4 12" id="KW-0808">Transferase</keyword>
<evidence type="ECO:0000313" key="12">
    <source>
        <dbReference type="EMBL" id="EXB81203.1"/>
    </source>
</evidence>
<dbReference type="STRING" id="981085.W9RBM0"/>
<dbReference type="SMART" id="SM00468">
    <property type="entry name" value="PreSET"/>
    <property type="match status" value="1"/>
</dbReference>
<dbReference type="Gene3D" id="2.30.280.10">
    <property type="entry name" value="SRA-YDG"/>
    <property type="match status" value="1"/>
</dbReference>
<evidence type="ECO:0000256" key="7">
    <source>
        <dbReference type="PROSITE-ProRule" id="PRU00358"/>
    </source>
</evidence>
<dbReference type="PANTHER" id="PTHR45660:SF94">
    <property type="entry name" value="HISTONE-LYSINE N-METHYLTRANSFERASE, H3 LYSINE-9 SPECIFIC SUVH4"/>
    <property type="match status" value="1"/>
</dbReference>
<sequence>MVAVGIHGHWLAGICFIGESEGKKKYKDSGYVFPVGVAIVLSGQYEDDVDNSDEIVYTGQGGHDLLGNKRQIKDQVMKRGNLALKNNMIQSLPIRVIRGNDCPNSITKRLYTYDGLYKVDEYWAERGVSGFTVFKYRLKRLPGQPELVTNQVQFVRGKGSQAQSEIHGLICKDISYGRETLPVPATNIVDDSPETPEGFTYINSIEVASNVKIPPSARGCNCKDECTDPRTCACAKRNPSDFPYVAQDGGRLVEAMDVVFECGPNCGCGPKCVNRTSQKGLKYRLEVYRTPDKGWAVRSWDYIPSGAPVCEYIGVVRRTDEVDSDAGNPYIFEIDCLQTINEIGGRERRWRDVSLPSSSGIKRGGKTSENVPEYCIDAGSRGNVARFINHSCEPNLFVQCVLSSHHDIRLARVVLFAADNIVPLQELTYDYGFELDSVVGPDGKIKKLPCHCGAPGCRKWLH</sequence>
<dbReference type="PROSITE" id="PS50868">
    <property type="entry name" value="POST_SET"/>
    <property type="match status" value="1"/>
</dbReference>
<feature type="domain" description="YDG" evidence="11">
    <location>
        <begin position="1"/>
        <end position="140"/>
    </location>
</feature>
<accession>W9RBM0</accession>
<dbReference type="PROSITE" id="PS51015">
    <property type="entry name" value="YDG"/>
    <property type="match status" value="1"/>
</dbReference>
<dbReference type="AlphaFoldDB" id="W9RBM0"/>
<evidence type="ECO:0000259" key="9">
    <source>
        <dbReference type="PROSITE" id="PS50867"/>
    </source>
</evidence>
<dbReference type="SMART" id="SM00466">
    <property type="entry name" value="SRA"/>
    <property type="match status" value="1"/>
</dbReference>
<name>W9RBM0_9ROSA</name>
<organism evidence="12 13">
    <name type="scientific">Morus notabilis</name>
    <dbReference type="NCBI Taxonomy" id="981085"/>
    <lineage>
        <taxon>Eukaryota</taxon>
        <taxon>Viridiplantae</taxon>
        <taxon>Streptophyta</taxon>
        <taxon>Embryophyta</taxon>
        <taxon>Tracheophyta</taxon>
        <taxon>Spermatophyta</taxon>
        <taxon>Magnoliopsida</taxon>
        <taxon>eudicotyledons</taxon>
        <taxon>Gunneridae</taxon>
        <taxon>Pentapetalae</taxon>
        <taxon>rosids</taxon>
        <taxon>fabids</taxon>
        <taxon>Rosales</taxon>
        <taxon>Moraceae</taxon>
        <taxon>Moreae</taxon>
        <taxon>Morus</taxon>
    </lineage>
</organism>
<dbReference type="GO" id="GO:0005634">
    <property type="term" value="C:nucleus"/>
    <property type="evidence" value="ECO:0007669"/>
    <property type="project" value="UniProtKB-SubCell"/>
</dbReference>
<dbReference type="Pfam" id="PF00856">
    <property type="entry name" value="SET"/>
    <property type="match status" value="1"/>
</dbReference>
<dbReference type="InterPro" id="IPR046341">
    <property type="entry name" value="SET_dom_sf"/>
</dbReference>
<dbReference type="InterPro" id="IPR051357">
    <property type="entry name" value="H3K9_HMTase_SUVAR3-9"/>
</dbReference>
<comment type="subcellular location">
    <subcellularLocation>
        <location evidence="1">Chromosome</location>
        <location evidence="1">Centromere</location>
    </subcellularLocation>
    <subcellularLocation>
        <location evidence="7">Nucleus</location>
    </subcellularLocation>
</comment>
<dbReference type="GO" id="GO:0008270">
    <property type="term" value="F:zinc ion binding"/>
    <property type="evidence" value="ECO:0007669"/>
    <property type="project" value="InterPro"/>
</dbReference>
<reference evidence="13" key="1">
    <citation type="submission" date="2013-01" db="EMBL/GenBank/DDBJ databases">
        <title>Draft Genome Sequence of a Mulberry Tree, Morus notabilis C.K. Schneid.</title>
        <authorList>
            <person name="He N."/>
            <person name="Zhao S."/>
        </authorList>
    </citation>
    <scope>NUCLEOTIDE SEQUENCE</scope>
</reference>
<keyword evidence="3 12" id="KW-0489">Methyltransferase</keyword>
<evidence type="ECO:0000259" key="11">
    <source>
        <dbReference type="PROSITE" id="PS51015"/>
    </source>
</evidence>
<dbReference type="GO" id="GO:0042054">
    <property type="term" value="F:histone methyltransferase activity"/>
    <property type="evidence" value="ECO:0007669"/>
    <property type="project" value="InterPro"/>
</dbReference>
<dbReference type="InterPro" id="IPR015947">
    <property type="entry name" value="PUA-like_sf"/>
</dbReference>
<evidence type="ECO:0000256" key="5">
    <source>
        <dbReference type="ARBA" id="ARBA00022691"/>
    </source>
</evidence>
<dbReference type="OrthoDB" id="5792673at2759"/>
<dbReference type="Gene3D" id="2.170.270.10">
    <property type="entry name" value="SET domain"/>
    <property type="match status" value="1"/>
</dbReference>
<dbReference type="EMBL" id="KE344834">
    <property type="protein sequence ID" value="EXB81203.1"/>
    <property type="molecule type" value="Genomic_DNA"/>
</dbReference>
<dbReference type="Pfam" id="PF02182">
    <property type="entry name" value="SAD_SRA"/>
    <property type="match status" value="1"/>
</dbReference>
<evidence type="ECO:0000256" key="3">
    <source>
        <dbReference type="ARBA" id="ARBA00022603"/>
    </source>
</evidence>
<evidence type="ECO:0000259" key="8">
    <source>
        <dbReference type="PROSITE" id="PS50280"/>
    </source>
</evidence>
<evidence type="ECO:0000256" key="4">
    <source>
        <dbReference type="ARBA" id="ARBA00022679"/>
    </source>
</evidence>
<evidence type="ECO:0000256" key="2">
    <source>
        <dbReference type="ARBA" id="ARBA00022454"/>
    </source>
</evidence>
<dbReference type="PROSITE" id="PS50280">
    <property type="entry name" value="SET"/>
    <property type="match status" value="1"/>
</dbReference>
<dbReference type="SUPFAM" id="SSF82199">
    <property type="entry name" value="SET domain"/>
    <property type="match status" value="1"/>
</dbReference>
<dbReference type="eggNOG" id="KOG1082">
    <property type="taxonomic scope" value="Eukaryota"/>
</dbReference>
<dbReference type="InterPro" id="IPR003105">
    <property type="entry name" value="SRA_YDG"/>
</dbReference>
<keyword evidence="6 7" id="KW-0539">Nucleus</keyword>
<dbReference type="Proteomes" id="UP000030645">
    <property type="component" value="Unassembled WGS sequence"/>
</dbReference>
<dbReference type="GO" id="GO:0003690">
    <property type="term" value="F:double-stranded DNA binding"/>
    <property type="evidence" value="ECO:0007669"/>
    <property type="project" value="TreeGrafter"/>
</dbReference>
<evidence type="ECO:0000313" key="13">
    <source>
        <dbReference type="Proteomes" id="UP000030645"/>
    </source>
</evidence>
<protein>
    <submittedName>
        <fullName evidence="12">Histone-lysine N-methyltransferase, H3 lysine-9 specific SUVH4</fullName>
    </submittedName>
</protein>
<keyword evidence="5" id="KW-0949">S-adenosyl-L-methionine</keyword>
<dbReference type="Pfam" id="PF05033">
    <property type="entry name" value="Pre-SET"/>
    <property type="match status" value="1"/>
</dbReference>
<dbReference type="GO" id="GO:0000775">
    <property type="term" value="C:chromosome, centromeric region"/>
    <property type="evidence" value="ECO:0007669"/>
    <property type="project" value="UniProtKB-SubCell"/>
</dbReference>
<keyword evidence="13" id="KW-1185">Reference proteome</keyword>
<dbReference type="InterPro" id="IPR007728">
    <property type="entry name" value="Pre-SET_dom"/>
</dbReference>
<dbReference type="SMART" id="SM00508">
    <property type="entry name" value="PostSET"/>
    <property type="match status" value="1"/>
</dbReference>
<dbReference type="SMART" id="SM00317">
    <property type="entry name" value="SET"/>
    <property type="match status" value="1"/>
</dbReference>
<evidence type="ECO:0000256" key="6">
    <source>
        <dbReference type="ARBA" id="ARBA00023242"/>
    </source>
</evidence>
<feature type="domain" description="SET" evidence="8">
    <location>
        <begin position="283"/>
        <end position="432"/>
    </location>
</feature>
<gene>
    <name evidence="12" type="ORF">L484_013144</name>
</gene>
<dbReference type="InterPro" id="IPR003616">
    <property type="entry name" value="Post-SET_dom"/>
</dbReference>